<dbReference type="GO" id="GO:0030289">
    <property type="term" value="C:protein phosphatase 4 complex"/>
    <property type="evidence" value="ECO:0007669"/>
    <property type="project" value="InterPro"/>
</dbReference>
<dbReference type="Proteomes" id="UP000562929">
    <property type="component" value="Unassembled WGS sequence"/>
</dbReference>
<dbReference type="GO" id="GO:0005737">
    <property type="term" value="C:cytoplasm"/>
    <property type="evidence" value="ECO:0007669"/>
    <property type="project" value="TreeGrafter"/>
</dbReference>
<evidence type="ECO:0000313" key="3">
    <source>
        <dbReference type="EMBL" id="KAF4592049.1"/>
    </source>
</evidence>
<sequence>MVSLAAAREETSERMAEDGDSEVLAAIAAGEKPESGSWPGLLAEMLARLDEISHEAFPIPKFGRSRSFQGVSDPDEQGDETRLPPQIAAQLARVKTQLSKFPTEPPHTVQRLAELLLSPRAHYKALASYLHAVDRVVHVTSDTAVYPLPPPVPDMAALRAVVNGEEGFAAGVAWSKATTSSSVSVATLGSDEALGGALLTPVPWLTRSPEASTGGSPVGNSAARIHSEGSETIEGPNGMGRVETEEEEKKKKKTKKQKTPTRWKRGHTFEGRNTSASMTRAYRP</sequence>
<organism evidence="3 4">
    <name type="scientific">Ophiocordyceps camponoti-floridani</name>
    <dbReference type="NCBI Taxonomy" id="2030778"/>
    <lineage>
        <taxon>Eukaryota</taxon>
        <taxon>Fungi</taxon>
        <taxon>Dikarya</taxon>
        <taxon>Ascomycota</taxon>
        <taxon>Pezizomycotina</taxon>
        <taxon>Sordariomycetes</taxon>
        <taxon>Hypocreomycetidae</taxon>
        <taxon>Hypocreales</taxon>
        <taxon>Ophiocordycipitaceae</taxon>
        <taxon>Ophiocordyceps</taxon>
    </lineage>
</organism>
<dbReference type="AlphaFoldDB" id="A0A8H4VFJ8"/>
<proteinExistence type="inferred from homology"/>
<name>A0A8H4VFJ8_9HYPO</name>
<protein>
    <submittedName>
        <fullName evidence="3">Protein phosphatase 4 core regulatory subunit R2</fullName>
    </submittedName>
</protein>
<feature type="compositionally biased region" description="Polar residues" evidence="2">
    <location>
        <begin position="209"/>
        <end position="219"/>
    </location>
</feature>
<evidence type="ECO:0000256" key="2">
    <source>
        <dbReference type="SAM" id="MobiDB-lite"/>
    </source>
</evidence>
<dbReference type="GO" id="GO:0005634">
    <property type="term" value="C:nucleus"/>
    <property type="evidence" value="ECO:0007669"/>
    <property type="project" value="TreeGrafter"/>
</dbReference>
<dbReference type="EMBL" id="JAACLJ010000002">
    <property type="protein sequence ID" value="KAF4592049.1"/>
    <property type="molecule type" value="Genomic_DNA"/>
</dbReference>
<keyword evidence="4" id="KW-1185">Reference proteome</keyword>
<evidence type="ECO:0000313" key="4">
    <source>
        <dbReference type="Proteomes" id="UP000562929"/>
    </source>
</evidence>
<feature type="compositionally biased region" description="Basic residues" evidence="2">
    <location>
        <begin position="250"/>
        <end position="266"/>
    </location>
</feature>
<gene>
    <name evidence="3" type="ORF">GQ602_002348</name>
</gene>
<reference evidence="3 4" key="1">
    <citation type="journal article" date="2020" name="G3 (Bethesda)">
        <title>Genetic Underpinnings of Host Manipulation by Ophiocordyceps as Revealed by Comparative Transcriptomics.</title>
        <authorList>
            <person name="Will I."/>
            <person name="Das B."/>
            <person name="Trinh T."/>
            <person name="Brachmann A."/>
            <person name="Ohm R.A."/>
            <person name="de Bekker C."/>
        </authorList>
    </citation>
    <scope>NUCLEOTIDE SEQUENCE [LARGE SCALE GENOMIC DNA]</scope>
    <source>
        <strain evidence="3 4">EC05</strain>
    </source>
</reference>
<dbReference type="PANTHER" id="PTHR16487:SF0">
    <property type="entry name" value="PROTEIN PHOSPHATASE 4 REGULATORY SUBUNIT 2-RELATED"/>
    <property type="match status" value="1"/>
</dbReference>
<evidence type="ECO:0000256" key="1">
    <source>
        <dbReference type="ARBA" id="ARBA00009207"/>
    </source>
</evidence>
<dbReference type="InterPro" id="IPR015267">
    <property type="entry name" value="PPP4R2"/>
</dbReference>
<comment type="similarity">
    <text evidence="1">Belongs to the PPP4R2 family.</text>
</comment>
<dbReference type="GO" id="GO:0019888">
    <property type="term" value="F:protein phosphatase regulator activity"/>
    <property type="evidence" value="ECO:0007669"/>
    <property type="project" value="InterPro"/>
</dbReference>
<dbReference type="PANTHER" id="PTHR16487">
    <property type="entry name" value="PPP4R2-RELATED PROTEIN"/>
    <property type="match status" value="1"/>
</dbReference>
<feature type="region of interest" description="Disordered" evidence="2">
    <location>
        <begin position="208"/>
        <end position="284"/>
    </location>
</feature>
<comment type="caution">
    <text evidence="3">The sequence shown here is derived from an EMBL/GenBank/DDBJ whole genome shotgun (WGS) entry which is preliminary data.</text>
</comment>
<accession>A0A8H4VFJ8</accession>
<feature type="compositionally biased region" description="Basic and acidic residues" evidence="2">
    <location>
        <begin position="7"/>
        <end position="17"/>
    </location>
</feature>
<feature type="region of interest" description="Disordered" evidence="2">
    <location>
        <begin position="1"/>
        <end position="21"/>
    </location>
</feature>
<dbReference type="Pfam" id="PF09184">
    <property type="entry name" value="PPP4R2"/>
    <property type="match status" value="1"/>
</dbReference>
<dbReference type="OrthoDB" id="341898at2759"/>